<name>L8WZM0_THACA</name>
<dbReference type="HOGENOM" id="CLU_806936_0_0_1"/>
<dbReference type="EMBL" id="AFRT01000528">
    <property type="protein sequence ID" value="ELU43541.1"/>
    <property type="molecule type" value="Genomic_DNA"/>
</dbReference>
<dbReference type="AlphaFoldDB" id="L8WZM0"/>
<reference evidence="1 2" key="1">
    <citation type="journal article" date="2013" name="Nat. Commun.">
        <title>The evolution and pathogenic mechanisms of the rice sheath blight pathogen.</title>
        <authorList>
            <person name="Zheng A."/>
            <person name="Lin R."/>
            <person name="Xu L."/>
            <person name="Qin P."/>
            <person name="Tang C."/>
            <person name="Ai P."/>
            <person name="Zhang D."/>
            <person name="Liu Y."/>
            <person name="Sun Z."/>
            <person name="Feng H."/>
            <person name="Wang Y."/>
            <person name="Chen Y."/>
            <person name="Liang X."/>
            <person name="Fu R."/>
            <person name="Li Q."/>
            <person name="Zhang J."/>
            <person name="Yu X."/>
            <person name="Xie Z."/>
            <person name="Ding L."/>
            <person name="Guan P."/>
            <person name="Tang J."/>
            <person name="Liang Y."/>
            <person name="Wang S."/>
            <person name="Deng Q."/>
            <person name="Li S."/>
            <person name="Zhu J."/>
            <person name="Wang L."/>
            <person name="Liu H."/>
            <person name="Li P."/>
        </authorList>
    </citation>
    <scope>NUCLEOTIDE SEQUENCE [LARGE SCALE GENOMIC DNA]</scope>
    <source>
        <strain evidence="2">AG-1 IA</strain>
    </source>
</reference>
<accession>L8WZM0</accession>
<comment type="caution">
    <text evidence="1">The sequence shown here is derived from an EMBL/GenBank/DDBJ whole genome shotgun (WGS) entry which is preliminary data.</text>
</comment>
<gene>
    <name evidence="1" type="ORF">AG1IA_02435</name>
</gene>
<sequence>MIDKACGGWECQSNTIAGAVWGLPVECTRVGKTTSRDSPDSLVLGFCRRKLSPRTPNSDRNWIRQGAPGALYLLSRYMALQVHAHCGGTPAANCTNTRVHNVPITHASCIAGLALLTSTHILVTTTSYIMSMTSPQQQNLIHHLCEICGKPTTLWYESGAMEGIRLTHSTRIIGAAAVDRPGTVVQTTLNRTGISTDTFVGPHTLAAPSKGMRILLLLRNTHVSIIGILFPVDEDRPRLIQLDCRARIDNSTGGPLAWQPVVTNIVNDDHPSQVVLEQGVRAFLTDGSALNQSIYRLTKGQATYPWKGPFIALKFSGTRRQGYVDMSLNDLPALVSHFLQVKVA</sequence>
<dbReference type="Proteomes" id="UP000011668">
    <property type="component" value="Unassembled WGS sequence"/>
</dbReference>
<dbReference type="STRING" id="983506.L8WZM0"/>
<evidence type="ECO:0000313" key="2">
    <source>
        <dbReference type="Proteomes" id="UP000011668"/>
    </source>
</evidence>
<evidence type="ECO:0000313" key="1">
    <source>
        <dbReference type="EMBL" id="ELU43541.1"/>
    </source>
</evidence>
<proteinExistence type="predicted"/>
<organism evidence="1 2">
    <name type="scientific">Thanatephorus cucumeris (strain AG1-IA)</name>
    <name type="common">Rice sheath blight fungus</name>
    <name type="synonym">Rhizoctonia solani</name>
    <dbReference type="NCBI Taxonomy" id="983506"/>
    <lineage>
        <taxon>Eukaryota</taxon>
        <taxon>Fungi</taxon>
        <taxon>Dikarya</taxon>
        <taxon>Basidiomycota</taxon>
        <taxon>Agaricomycotina</taxon>
        <taxon>Agaricomycetes</taxon>
        <taxon>Cantharellales</taxon>
        <taxon>Ceratobasidiaceae</taxon>
        <taxon>Rhizoctonia</taxon>
        <taxon>Rhizoctonia solani AG-1</taxon>
    </lineage>
</organism>
<dbReference type="OrthoDB" id="437457at2759"/>
<keyword evidence="2" id="KW-1185">Reference proteome</keyword>
<protein>
    <submittedName>
        <fullName evidence="1">Uncharacterized protein</fullName>
    </submittedName>
</protein>